<accession>A0A506VD47</accession>
<name>A0A506VD47_9GAMM</name>
<organism evidence="3 4">
    <name type="scientific">Mixta tenebrionis</name>
    <dbReference type="NCBI Taxonomy" id="2562439"/>
    <lineage>
        <taxon>Bacteria</taxon>
        <taxon>Pseudomonadati</taxon>
        <taxon>Pseudomonadota</taxon>
        <taxon>Gammaproteobacteria</taxon>
        <taxon>Enterobacterales</taxon>
        <taxon>Erwiniaceae</taxon>
        <taxon>Mixta</taxon>
    </lineage>
</organism>
<evidence type="ECO:0000313" key="4">
    <source>
        <dbReference type="Proteomes" id="UP000319523"/>
    </source>
</evidence>
<sequence length="471" mass="53079">MPQTVTRRRALFILPALLLLLAAIALAHNNGAAWRWLVQGGWHTSARIGALTPEEQRWAQVAWRYFSNNTQPQTGLVNGSDKRPVASLWQIGDTLIALTAARELKLIDEVEFDQRLTRIIGTLNRMPLSGAGLPNRLYNTASNTMIDYSNAPKSIGWSSQDIARLLMALRIVAVRYPAYGEYLDRVVLRWNFCQIVDDQGQLFSGLLQNGRLITRQEGRLGDSEYSAAGFGLWGFPNQLSLRPPSQHVILYGMALDIDARDPRTSWTPAAITTMPYALSGLEYGWALPGAGRDTVRRLRQRASLVYQVQEQRWLREKILTARSDFNLGAAPWHVNDTIYANGYAWNTLGDDGNYYPRLAQVSTRAVFGLWALWDTDFTDALMRMTRLQYDAGRGWFEGRTEATGDYNRAITLSTNATVLEALFYKANMGPLLPQGQLTSDSYFAQRLSDVFNRPRQCFPPERKPTEIPDAP</sequence>
<protein>
    <submittedName>
        <fullName evidence="3">DUF3131 domain-containing protein</fullName>
    </submittedName>
</protein>
<comment type="caution">
    <text evidence="3">The sequence shown here is derived from an EMBL/GenBank/DDBJ whole genome shotgun (WGS) entry which is preliminary data.</text>
</comment>
<dbReference type="Gene3D" id="1.50.10.140">
    <property type="match status" value="1"/>
</dbReference>
<dbReference type="OrthoDB" id="9147113at2"/>
<feature type="domain" description="DUF3131" evidence="2">
    <location>
        <begin position="57"/>
        <end position="427"/>
    </location>
</feature>
<evidence type="ECO:0000259" key="2">
    <source>
        <dbReference type="Pfam" id="PF11329"/>
    </source>
</evidence>
<dbReference type="InterPro" id="IPR021478">
    <property type="entry name" value="DUF3131"/>
</dbReference>
<reference evidence="3 4" key="1">
    <citation type="submission" date="2019-06" db="EMBL/GenBank/DDBJ databases">
        <authorList>
            <person name="Yang Y."/>
        </authorList>
    </citation>
    <scope>NUCLEOTIDE SEQUENCE [LARGE SCALE GENOMIC DNA]</scope>
    <source>
        <strain evidence="3 4">BIT-26</strain>
    </source>
</reference>
<proteinExistence type="predicted"/>
<evidence type="ECO:0000313" key="3">
    <source>
        <dbReference type="EMBL" id="TPW43369.1"/>
    </source>
</evidence>
<feature type="chain" id="PRO_5021219516" evidence="1">
    <location>
        <begin position="28"/>
        <end position="471"/>
    </location>
</feature>
<keyword evidence="1" id="KW-0732">Signal</keyword>
<dbReference type="EMBL" id="VHQI01000003">
    <property type="protein sequence ID" value="TPW43369.1"/>
    <property type="molecule type" value="Genomic_DNA"/>
</dbReference>
<gene>
    <name evidence="3" type="ORF">FKM52_07365</name>
</gene>
<feature type="signal peptide" evidence="1">
    <location>
        <begin position="1"/>
        <end position="27"/>
    </location>
</feature>
<dbReference type="Pfam" id="PF11329">
    <property type="entry name" value="DUF3131"/>
    <property type="match status" value="1"/>
</dbReference>
<dbReference type="AlphaFoldDB" id="A0A506VD47"/>
<dbReference type="RefSeq" id="WP_141175543.1">
    <property type="nucleotide sequence ID" value="NZ_JBHUFX010000013.1"/>
</dbReference>
<dbReference type="Proteomes" id="UP000319523">
    <property type="component" value="Unassembled WGS sequence"/>
</dbReference>
<keyword evidence="4" id="KW-1185">Reference proteome</keyword>
<evidence type="ECO:0000256" key="1">
    <source>
        <dbReference type="SAM" id="SignalP"/>
    </source>
</evidence>